<evidence type="ECO:0000313" key="1">
    <source>
        <dbReference type="EMBL" id="KAJ1119757.1"/>
    </source>
</evidence>
<keyword evidence="2" id="KW-1185">Reference proteome</keyword>
<protein>
    <submittedName>
        <fullName evidence="1">Uncharacterized protein</fullName>
    </submittedName>
</protein>
<dbReference type="EMBL" id="JANPWB010000012">
    <property type="protein sequence ID" value="KAJ1119757.1"/>
    <property type="molecule type" value="Genomic_DNA"/>
</dbReference>
<comment type="caution">
    <text evidence="1">The sequence shown here is derived from an EMBL/GenBank/DDBJ whole genome shotgun (WGS) entry which is preliminary data.</text>
</comment>
<sequence>MDERKVQQQSQRRSILEPHSEITAIAEPGDSSVYSVEQNSLATAHKLRQVVLAVWDVGGTAAVANVVVRSKDERAVLLTQNPATSGAESKEDRQKDAAAVEEGLHLHPKFKICAFFSQGNRSPVIALKDLGQTSREVSGSVQKVLARVRLNMNYLSIVLV</sequence>
<gene>
    <name evidence="1" type="ORF">NDU88_007942</name>
</gene>
<dbReference type="Proteomes" id="UP001066276">
    <property type="component" value="Chromosome 8"/>
</dbReference>
<name>A0AAV7NUR3_PLEWA</name>
<accession>A0AAV7NUR3</accession>
<proteinExistence type="predicted"/>
<dbReference type="AlphaFoldDB" id="A0AAV7NUR3"/>
<organism evidence="1 2">
    <name type="scientific">Pleurodeles waltl</name>
    <name type="common">Iberian ribbed newt</name>
    <dbReference type="NCBI Taxonomy" id="8319"/>
    <lineage>
        <taxon>Eukaryota</taxon>
        <taxon>Metazoa</taxon>
        <taxon>Chordata</taxon>
        <taxon>Craniata</taxon>
        <taxon>Vertebrata</taxon>
        <taxon>Euteleostomi</taxon>
        <taxon>Amphibia</taxon>
        <taxon>Batrachia</taxon>
        <taxon>Caudata</taxon>
        <taxon>Salamandroidea</taxon>
        <taxon>Salamandridae</taxon>
        <taxon>Pleurodelinae</taxon>
        <taxon>Pleurodeles</taxon>
    </lineage>
</organism>
<evidence type="ECO:0000313" key="2">
    <source>
        <dbReference type="Proteomes" id="UP001066276"/>
    </source>
</evidence>
<reference evidence="1" key="1">
    <citation type="journal article" date="2022" name="bioRxiv">
        <title>Sequencing and chromosome-scale assembly of the giantPleurodeles waltlgenome.</title>
        <authorList>
            <person name="Brown T."/>
            <person name="Elewa A."/>
            <person name="Iarovenko S."/>
            <person name="Subramanian E."/>
            <person name="Araus A.J."/>
            <person name="Petzold A."/>
            <person name="Susuki M."/>
            <person name="Suzuki K.-i.T."/>
            <person name="Hayashi T."/>
            <person name="Toyoda A."/>
            <person name="Oliveira C."/>
            <person name="Osipova E."/>
            <person name="Leigh N.D."/>
            <person name="Simon A."/>
            <person name="Yun M.H."/>
        </authorList>
    </citation>
    <scope>NUCLEOTIDE SEQUENCE</scope>
    <source>
        <strain evidence="1">20211129_DDA</strain>
        <tissue evidence="1">Liver</tissue>
    </source>
</reference>